<dbReference type="SUPFAM" id="SSF90123">
    <property type="entry name" value="ABC transporter transmembrane region"/>
    <property type="match status" value="1"/>
</dbReference>
<dbReference type="PROSITE" id="PS50929">
    <property type="entry name" value="ABC_TM1F"/>
    <property type="match status" value="1"/>
</dbReference>
<evidence type="ECO:0000259" key="5">
    <source>
        <dbReference type="PROSITE" id="PS50929"/>
    </source>
</evidence>
<reference evidence="6" key="1">
    <citation type="submission" date="2018-05" db="EMBL/GenBank/DDBJ databases">
        <authorList>
            <person name="Lanie J.A."/>
            <person name="Ng W.-L."/>
            <person name="Kazmierczak K.M."/>
            <person name="Andrzejewski T.M."/>
            <person name="Davidsen T.M."/>
            <person name="Wayne K.J."/>
            <person name="Tettelin H."/>
            <person name="Glass J.I."/>
            <person name="Rusch D."/>
            <person name="Podicherti R."/>
            <person name="Tsui H.-C.T."/>
            <person name="Winkler M.E."/>
        </authorList>
    </citation>
    <scope>NUCLEOTIDE SEQUENCE</scope>
</reference>
<name>A0A382CRB0_9ZZZZ</name>
<protein>
    <recommendedName>
        <fullName evidence="5">ABC transmembrane type-1 domain-containing protein</fullName>
    </recommendedName>
</protein>
<gene>
    <name evidence="6" type="ORF">METZ01_LOCUS180707</name>
</gene>
<evidence type="ECO:0000256" key="2">
    <source>
        <dbReference type="ARBA" id="ARBA00022989"/>
    </source>
</evidence>
<evidence type="ECO:0000313" key="6">
    <source>
        <dbReference type="EMBL" id="SVB27853.1"/>
    </source>
</evidence>
<evidence type="ECO:0000256" key="1">
    <source>
        <dbReference type="ARBA" id="ARBA00022692"/>
    </source>
</evidence>
<dbReference type="AlphaFoldDB" id="A0A382CRB0"/>
<feature type="non-terminal residue" evidence="6">
    <location>
        <position position="1"/>
    </location>
</feature>
<keyword evidence="3 4" id="KW-0472">Membrane</keyword>
<organism evidence="6">
    <name type="scientific">marine metagenome</name>
    <dbReference type="NCBI Taxonomy" id="408172"/>
    <lineage>
        <taxon>unclassified sequences</taxon>
        <taxon>metagenomes</taxon>
        <taxon>ecological metagenomes</taxon>
    </lineage>
</organism>
<dbReference type="GO" id="GO:0140359">
    <property type="term" value="F:ABC-type transporter activity"/>
    <property type="evidence" value="ECO:0007669"/>
    <property type="project" value="InterPro"/>
</dbReference>
<feature type="non-terminal residue" evidence="6">
    <location>
        <position position="216"/>
    </location>
</feature>
<dbReference type="Gene3D" id="1.20.1560.10">
    <property type="entry name" value="ABC transporter type 1, transmembrane domain"/>
    <property type="match status" value="1"/>
</dbReference>
<feature type="transmembrane region" description="Helical" evidence="4">
    <location>
        <begin position="182"/>
        <end position="200"/>
    </location>
</feature>
<sequence length="216" mass="23675">VQKPLINEPVSLENYLGVFQYSRKAIGLVWSTHKRLTIALALLTLVAGILPAAVAFVGKLIVDAVVSAIAVYQGTEELVFAQVLIFVTLEGVLVAAVAGAQRGIDFCQSLLRVLLSQRVNILIVEKALTLELSQFEDSEFYDKLNRARRQASSRPLSLVTRTFGLAQNSISLASFAGLLVQYSPWAVLVLVAAGLPAFLAETRFSGERFRVFHWRS</sequence>
<keyword evidence="2 4" id="KW-1133">Transmembrane helix</keyword>
<dbReference type="EMBL" id="UINC01035442">
    <property type="protein sequence ID" value="SVB27853.1"/>
    <property type="molecule type" value="Genomic_DNA"/>
</dbReference>
<evidence type="ECO:0000256" key="4">
    <source>
        <dbReference type="SAM" id="Phobius"/>
    </source>
</evidence>
<dbReference type="InterPro" id="IPR011527">
    <property type="entry name" value="ABC1_TM_dom"/>
</dbReference>
<dbReference type="GO" id="GO:0016020">
    <property type="term" value="C:membrane"/>
    <property type="evidence" value="ECO:0007669"/>
    <property type="project" value="InterPro"/>
</dbReference>
<evidence type="ECO:0000256" key="3">
    <source>
        <dbReference type="ARBA" id="ARBA00023136"/>
    </source>
</evidence>
<feature type="transmembrane region" description="Helical" evidence="4">
    <location>
        <begin position="78"/>
        <end position="100"/>
    </location>
</feature>
<feature type="domain" description="ABC transmembrane type-1" evidence="5">
    <location>
        <begin position="38"/>
        <end position="216"/>
    </location>
</feature>
<proteinExistence type="predicted"/>
<keyword evidence="1 4" id="KW-0812">Transmembrane</keyword>
<dbReference type="GO" id="GO:0005524">
    <property type="term" value="F:ATP binding"/>
    <property type="evidence" value="ECO:0007669"/>
    <property type="project" value="InterPro"/>
</dbReference>
<feature type="transmembrane region" description="Helical" evidence="4">
    <location>
        <begin position="36"/>
        <end position="58"/>
    </location>
</feature>
<dbReference type="InterPro" id="IPR036640">
    <property type="entry name" value="ABC1_TM_sf"/>
</dbReference>
<accession>A0A382CRB0</accession>